<feature type="compositionally biased region" description="Pro residues" evidence="1">
    <location>
        <begin position="26"/>
        <end position="41"/>
    </location>
</feature>
<sequence>MEDRRKGDGKNTKDEVPKGHPHTNTDPPPRLPTPPRPPTPPKLEEKDSQLGNKIDSLEEKIRLMQGLTPSGTRTSPACPVEWYSQLKKISHWKELADTFLAQYGFNSQIAPDRFDLQRMEKKSSEIFREYAQRWREKATRAHPPLDKKEMIKIFVDTLKNPYFDWMIGLQMQFFIDLIPVRERIEDVVKTKKTVDMSALMALAKQTAMKAPAKRKEGDVHMIGRNNRRPLFMMQPVQNQPMPTPTLAPTPAPAPALTLQMPARPMGNQANDNRPIKRELRQFTPLPIPLTQLYPILIKKNLISPVIPRPYNSPPMRDFDQKLTCDFHFGEFEGLPNITTNPLPNHPEGNVNMVEVEEDDKFDLAICQVSWKHMFHALKEQGYLTPLEASEGPSKGDICEYHSGARGHSLECCEEFKKEVASLAEKGLIRKGEVQPKGSCISTELPNLDQYEEINLDDVIDEESSEKYCIKEKEMPNANAYRGIDFSDLFWFPHLIIPHGFEASKFEKFDEYGDPELHLQKYCEKMAQYAENKLLMVLTFQESLSRHAAIWFFQLENITCWEDLAKAFLTQYRFNP</sequence>
<protein>
    <recommendedName>
        <fullName evidence="2">Retrotransposon gag domain-containing protein</fullName>
    </recommendedName>
</protein>
<dbReference type="InterPro" id="IPR005162">
    <property type="entry name" value="Retrotrans_gag_dom"/>
</dbReference>
<name>A0A2N9FTH0_FAGSY</name>
<organism evidence="3">
    <name type="scientific">Fagus sylvatica</name>
    <name type="common">Beechnut</name>
    <dbReference type="NCBI Taxonomy" id="28930"/>
    <lineage>
        <taxon>Eukaryota</taxon>
        <taxon>Viridiplantae</taxon>
        <taxon>Streptophyta</taxon>
        <taxon>Embryophyta</taxon>
        <taxon>Tracheophyta</taxon>
        <taxon>Spermatophyta</taxon>
        <taxon>Magnoliopsida</taxon>
        <taxon>eudicotyledons</taxon>
        <taxon>Gunneridae</taxon>
        <taxon>Pentapetalae</taxon>
        <taxon>rosids</taxon>
        <taxon>fabids</taxon>
        <taxon>Fagales</taxon>
        <taxon>Fagaceae</taxon>
        <taxon>Fagus</taxon>
    </lineage>
</organism>
<evidence type="ECO:0000256" key="1">
    <source>
        <dbReference type="SAM" id="MobiDB-lite"/>
    </source>
</evidence>
<evidence type="ECO:0000313" key="3">
    <source>
        <dbReference type="EMBL" id="SPC93986.1"/>
    </source>
</evidence>
<reference evidence="3" key="1">
    <citation type="submission" date="2018-02" db="EMBL/GenBank/DDBJ databases">
        <authorList>
            <person name="Cohen D.B."/>
            <person name="Kent A.D."/>
        </authorList>
    </citation>
    <scope>NUCLEOTIDE SEQUENCE</scope>
</reference>
<feature type="compositionally biased region" description="Basic and acidic residues" evidence="1">
    <location>
        <begin position="1"/>
        <end position="18"/>
    </location>
</feature>
<dbReference type="Pfam" id="PF03732">
    <property type="entry name" value="Retrotrans_gag"/>
    <property type="match status" value="1"/>
</dbReference>
<feature type="region of interest" description="Disordered" evidence="1">
    <location>
        <begin position="1"/>
        <end position="51"/>
    </location>
</feature>
<proteinExistence type="predicted"/>
<dbReference type="AlphaFoldDB" id="A0A2N9FTH0"/>
<accession>A0A2N9FTH0</accession>
<gene>
    <name evidence="3" type="ORF">FSB_LOCUS21868</name>
</gene>
<dbReference type="PANTHER" id="PTHR32108">
    <property type="entry name" value="DNA-DIRECTED RNA POLYMERASE SUBUNIT ALPHA"/>
    <property type="match status" value="1"/>
</dbReference>
<evidence type="ECO:0000259" key="2">
    <source>
        <dbReference type="Pfam" id="PF03732"/>
    </source>
</evidence>
<dbReference type="PANTHER" id="PTHR32108:SF9">
    <property type="entry name" value="REVERSE TRANSCRIPTASE RNASE H-LIKE DOMAIN-CONTAINING PROTEIN"/>
    <property type="match status" value="1"/>
</dbReference>
<dbReference type="EMBL" id="OIVN01001443">
    <property type="protein sequence ID" value="SPC93986.1"/>
    <property type="molecule type" value="Genomic_DNA"/>
</dbReference>
<feature type="domain" description="Retrotransposon gag" evidence="2">
    <location>
        <begin position="84"/>
        <end position="159"/>
    </location>
</feature>